<feature type="domain" description="F-box" evidence="1">
    <location>
        <begin position="8"/>
        <end position="46"/>
    </location>
</feature>
<dbReference type="Gramene" id="TVU10386">
    <property type="protein sequence ID" value="TVU10386"/>
    <property type="gene ID" value="EJB05_43911"/>
</dbReference>
<name>A0A5J9TG52_9POAL</name>
<dbReference type="PANTHER" id="PTHR32133">
    <property type="entry name" value="OS07G0120400 PROTEIN"/>
    <property type="match status" value="1"/>
</dbReference>
<keyword evidence="3" id="KW-1185">Reference proteome</keyword>
<evidence type="ECO:0000313" key="3">
    <source>
        <dbReference type="Proteomes" id="UP000324897"/>
    </source>
</evidence>
<accession>A0A5J9TG52</accession>
<dbReference type="SUPFAM" id="SSF81383">
    <property type="entry name" value="F-box domain"/>
    <property type="match status" value="1"/>
</dbReference>
<evidence type="ECO:0000313" key="2">
    <source>
        <dbReference type="EMBL" id="TVU10386.1"/>
    </source>
</evidence>
<dbReference type="EMBL" id="RWGY01000039">
    <property type="protein sequence ID" value="TVU10386.1"/>
    <property type="molecule type" value="Genomic_DNA"/>
</dbReference>
<dbReference type="PANTHER" id="PTHR32133:SF386">
    <property type="entry name" value="F-BOX DOMAIN-CONTAINING PROTEIN"/>
    <property type="match status" value="1"/>
</dbReference>
<dbReference type="OrthoDB" id="658951at2759"/>
<proteinExistence type="predicted"/>
<dbReference type="AlphaFoldDB" id="A0A5J9TG52"/>
<organism evidence="2 3">
    <name type="scientific">Eragrostis curvula</name>
    <name type="common">weeping love grass</name>
    <dbReference type="NCBI Taxonomy" id="38414"/>
    <lineage>
        <taxon>Eukaryota</taxon>
        <taxon>Viridiplantae</taxon>
        <taxon>Streptophyta</taxon>
        <taxon>Embryophyta</taxon>
        <taxon>Tracheophyta</taxon>
        <taxon>Spermatophyta</taxon>
        <taxon>Magnoliopsida</taxon>
        <taxon>Liliopsida</taxon>
        <taxon>Poales</taxon>
        <taxon>Poaceae</taxon>
        <taxon>PACMAD clade</taxon>
        <taxon>Chloridoideae</taxon>
        <taxon>Eragrostideae</taxon>
        <taxon>Eragrostidinae</taxon>
        <taxon>Eragrostis</taxon>
    </lineage>
</organism>
<reference evidence="2 3" key="1">
    <citation type="journal article" date="2019" name="Sci. Rep.">
        <title>A high-quality genome of Eragrostis curvula grass provides insights into Poaceae evolution and supports new strategies to enhance forage quality.</title>
        <authorList>
            <person name="Carballo J."/>
            <person name="Santos B.A.C.M."/>
            <person name="Zappacosta D."/>
            <person name="Garbus I."/>
            <person name="Selva J.P."/>
            <person name="Gallo C.A."/>
            <person name="Diaz A."/>
            <person name="Albertini E."/>
            <person name="Caccamo M."/>
            <person name="Echenique V."/>
        </authorList>
    </citation>
    <scope>NUCLEOTIDE SEQUENCE [LARGE SCALE GENOMIC DNA]</scope>
    <source>
        <strain evidence="3">cv. Victoria</strain>
        <tissue evidence="2">Leaf</tissue>
    </source>
</reference>
<dbReference type="Proteomes" id="UP000324897">
    <property type="component" value="Chromosome 3"/>
</dbReference>
<protein>
    <recommendedName>
        <fullName evidence="1">F-box domain-containing protein</fullName>
    </recommendedName>
</protein>
<evidence type="ECO:0000259" key="1">
    <source>
        <dbReference type="Pfam" id="PF00646"/>
    </source>
</evidence>
<dbReference type="CDD" id="cd09917">
    <property type="entry name" value="F-box_SF"/>
    <property type="match status" value="1"/>
</dbReference>
<sequence>MAPPLMGDLLEEVLLHLPPNDPGHLFRAALVCKDWCRAISGSGFRRRFLKVHRMAAPILGFIYRSSFKKTHFMPTISSTFRLVYREIPWSAIHALQSRILFYDMDYHVNLDLPLRTEVLSVTDGHDFVFIRMGSTIFTVDLKSGGVAKLFDGYNIQNVQHS</sequence>
<dbReference type="InterPro" id="IPR036047">
    <property type="entry name" value="F-box-like_dom_sf"/>
</dbReference>
<comment type="caution">
    <text evidence="2">The sequence shown here is derived from an EMBL/GenBank/DDBJ whole genome shotgun (WGS) entry which is preliminary data.</text>
</comment>
<feature type="non-terminal residue" evidence="2">
    <location>
        <position position="1"/>
    </location>
</feature>
<dbReference type="InterPro" id="IPR001810">
    <property type="entry name" value="F-box_dom"/>
</dbReference>
<dbReference type="Pfam" id="PF00646">
    <property type="entry name" value="F-box"/>
    <property type="match status" value="1"/>
</dbReference>
<gene>
    <name evidence="2" type="ORF">EJB05_43911</name>
</gene>